<evidence type="ECO:0000313" key="3">
    <source>
        <dbReference type="Proteomes" id="UP000051836"/>
    </source>
</evidence>
<evidence type="ECO:0000256" key="1">
    <source>
        <dbReference type="SAM" id="MobiDB-lite"/>
    </source>
</evidence>
<accession>A0A0Q3MPH4</accession>
<evidence type="ECO:0000313" key="2">
    <source>
        <dbReference type="EMBL" id="KQK84399.1"/>
    </source>
</evidence>
<dbReference type="Proteomes" id="UP000051836">
    <property type="component" value="Unassembled WGS sequence"/>
</dbReference>
<keyword evidence="3" id="KW-1185">Reference proteome</keyword>
<feature type="region of interest" description="Disordered" evidence="1">
    <location>
        <begin position="29"/>
        <end position="50"/>
    </location>
</feature>
<reference evidence="2 3" key="1">
    <citation type="submission" date="2015-10" db="EMBL/GenBank/DDBJ databases">
        <authorList>
            <person name="Gilbert D.G."/>
        </authorList>
    </citation>
    <scope>NUCLEOTIDE SEQUENCE [LARGE SCALE GENOMIC DNA]</scope>
    <source>
        <strain evidence="2">FVVF132</strain>
    </source>
</reference>
<sequence>MDCACTESARQGRKRMSRSWEERWLVRPSRLDEGSTRNQQKSSQPVYYPVAKAPSPSQSNCYMPIDLLKQQTQPALSCRIKDTSSAAKDFSGEKRITSGAYLEYATLALHVIPRGKDAAASKPKCLVPEHNPDRMKDRMYYSTNSTARLPAPLKF</sequence>
<comment type="caution">
    <text evidence="2">The sequence shown here is derived from an EMBL/GenBank/DDBJ whole genome shotgun (WGS) entry which is preliminary data.</text>
</comment>
<gene>
    <name evidence="2" type="ORF">AAES_87269</name>
</gene>
<proteinExistence type="predicted"/>
<feature type="compositionally biased region" description="Polar residues" evidence="1">
    <location>
        <begin position="36"/>
        <end position="45"/>
    </location>
</feature>
<dbReference type="AlphaFoldDB" id="A0A0Q3MPH4"/>
<protein>
    <submittedName>
        <fullName evidence="2">Uncharacterized protein</fullName>
    </submittedName>
</protein>
<organism evidence="2 3">
    <name type="scientific">Amazona aestiva</name>
    <name type="common">Blue-fronted Amazon parrot</name>
    <dbReference type="NCBI Taxonomy" id="12930"/>
    <lineage>
        <taxon>Eukaryota</taxon>
        <taxon>Metazoa</taxon>
        <taxon>Chordata</taxon>
        <taxon>Craniata</taxon>
        <taxon>Vertebrata</taxon>
        <taxon>Euteleostomi</taxon>
        <taxon>Archelosauria</taxon>
        <taxon>Archosauria</taxon>
        <taxon>Dinosauria</taxon>
        <taxon>Saurischia</taxon>
        <taxon>Theropoda</taxon>
        <taxon>Coelurosauria</taxon>
        <taxon>Aves</taxon>
        <taxon>Neognathae</taxon>
        <taxon>Neoaves</taxon>
        <taxon>Telluraves</taxon>
        <taxon>Australaves</taxon>
        <taxon>Psittaciformes</taxon>
        <taxon>Psittacidae</taxon>
        <taxon>Amazona</taxon>
    </lineage>
</organism>
<name>A0A0Q3MPH4_AMAAE</name>
<dbReference type="EMBL" id="LMAW01001113">
    <property type="protein sequence ID" value="KQK84399.1"/>
    <property type="molecule type" value="Genomic_DNA"/>
</dbReference>